<protein>
    <submittedName>
        <fullName evidence="1">Uncharacterized protein</fullName>
    </submittedName>
</protein>
<dbReference type="Proteomes" id="UP000533269">
    <property type="component" value="Unassembled WGS sequence"/>
</dbReference>
<reference evidence="1 2" key="1">
    <citation type="submission" date="2020-08" db="EMBL/GenBank/DDBJ databases">
        <title>The Agave Microbiome: Exploring the role of microbial communities in plant adaptations to desert environments.</title>
        <authorList>
            <person name="Partida-Martinez L.P."/>
        </authorList>
    </citation>
    <scope>NUCLEOTIDE SEQUENCE [LARGE SCALE GENOMIC DNA]</scope>
    <source>
        <strain evidence="1 2">AS2.23</strain>
    </source>
</reference>
<proteinExistence type="predicted"/>
<evidence type="ECO:0000313" key="2">
    <source>
        <dbReference type="Proteomes" id="UP000533269"/>
    </source>
</evidence>
<sequence length="130" mass="13553">MSPATRHPSTWSLVLPHRSPAGAVADRLARWTTPEVVADVLQDSGRGLLDQVEGRPGGRDWIGECGGPLGAVLVLAEVDAAASALRSAVAAARSRVLADLVLDHSLVELAAELGVTRQALHKSVRGVRGL</sequence>
<organism evidence="1 2">
    <name type="scientific">Kineococcus radiotolerans</name>
    <dbReference type="NCBI Taxonomy" id="131568"/>
    <lineage>
        <taxon>Bacteria</taxon>
        <taxon>Bacillati</taxon>
        <taxon>Actinomycetota</taxon>
        <taxon>Actinomycetes</taxon>
        <taxon>Kineosporiales</taxon>
        <taxon>Kineosporiaceae</taxon>
        <taxon>Kineococcus</taxon>
    </lineage>
</organism>
<reference evidence="1 2" key="2">
    <citation type="submission" date="2020-08" db="EMBL/GenBank/DDBJ databases">
        <authorList>
            <person name="Partida-Martinez L."/>
            <person name="Huntemann M."/>
            <person name="Clum A."/>
            <person name="Wang J."/>
            <person name="Palaniappan K."/>
            <person name="Ritter S."/>
            <person name="Chen I.-M."/>
            <person name="Stamatis D."/>
            <person name="Reddy T."/>
            <person name="O'Malley R."/>
            <person name="Daum C."/>
            <person name="Shapiro N."/>
            <person name="Ivanova N."/>
            <person name="Kyrpides N."/>
            <person name="Woyke T."/>
        </authorList>
    </citation>
    <scope>NUCLEOTIDE SEQUENCE [LARGE SCALE GENOMIC DNA]</scope>
    <source>
        <strain evidence="1 2">AS2.23</strain>
    </source>
</reference>
<comment type="caution">
    <text evidence="1">The sequence shown here is derived from an EMBL/GenBank/DDBJ whole genome shotgun (WGS) entry which is preliminary data.</text>
</comment>
<accession>A0A7W4TIE1</accession>
<dbReference type="EMBL" id="JACHVY010000001">
    <property type="protein sequence ID" value="MBB2899423.1"/>
    <property type="molecule type" value="Genomic_DNA"/>
</dbReference>
<dbReference type="RefSeq" id="WP_183390084.1">
    <property type="nucleotide sequence ID" value="NZ_JACHVY010000001.1"/>
</dbReference>
<evidence type="ECO:0000313" key="1">
    <source>
        <dbReference type="EMBL" id="MBB2899423.1"/>
    </source>
</evidence>
<name>A0A7W4TIE1_KINRA</name>
<gene>
    <name evidence="1" type="ORF">FHR75_000211</name>
</gene>
<dbReference type="AlphaFoldDB" id="A0A7W4TIE1"/>